<comment type="caution">
    <text evidence="2">The sequence shown here is derived from an EMBL/GenBank/DDBJ whole genome shotgun (WGS) entry which is preliminary data.</text>
</comment>
<organism evidence="2 3">
    <name type="scientific">Rhodanobacter ginsengisoli</name>
    <dbReference type="NCBI Taxonomy" id="418646"/>
    <lineage>
        <taxon>Bacteria</taxon>
        <taxon>Pseudomonadati</taxon>
        <taxon>Pseudomonadota</taxon>
        <taxon>Gammaproteobacteria</taxon>
        <taxon>Lysobacterales</taxon>
        <taxon>Rhodanobacteraceae</taxon>
        <taxon>Rhodanobacter</taxon>
    </lineage>
</organism>
<keyword evidence="3" id="KW-1185">Reference proteome</keyword>
<proteinExistence type="predicted"/>
<dbReference type="Pfam" id="PF24178">
    <property type="entry name" value="Subterisin"/>
    <property type="match status" value="1"/>
</dbReference>
<dbReference type="EMBL" id="JBHSNF010000003">
    <property type="protein sequence ID" value="MFC5526774.1"/>
    <property type="molecule type" value="Genomic_DNA"/>
</dbReference>
<dbReference type="NCBIfam" id="NF033522">
    <property type="entry name" value="lasso_benenodin"/>
    <property type="match status" value="1"/>
</dbReference>
<evidence type="ECO:0000313" key="3">
    <source>
        <dbReference type="Proteomes" id="UP001596114"/>
    </source>
</evidence>
<feature type="region of interest" description="Disordered" evidence="1">
    <location>
        <begin position="25"/>
        <end position="48"/>
    </location>
</feature>
<name>A0ABW0QR67_9GAMM</name>
<feature type="compositionally biased region" description="Gly residues" evidence="1">
    <location>
        <begin position="29"/>
        <end position="41"/>
    </location>
</feature>
<evidence type="ECO:0000256" key="1">
    <source>
        <dbReference type="SAM" id="MobiDB-lite"/>
    </source>
</evidence>
<protein>
    <submittedName>
        <fullName evidence="2">Benenodin family lasso peptide</fullName>
    </submittedName>
</protein>
<gene>
    <name evidence="2" type="ORF">ACFPPA_13615</name>
</gene>
<evidence type="ECO:0000313" key="2">
    <source>
        <dbReference type="EMBL" id="MFC5526774.1"/>
    </source>
</evidence>
<accession>A0ABW0QR67</accession>
<dbReference type="RefSeq" id="WP_377320807.1">
    <property type="nucleotide sequence ID" value="NZ_JBHSNF010000003.1"/>
</dbReference>
<reference evidence="3" key="1">
    <citation type="journal article" date="2019" name="Int. J. Syst. Evol. Microbiol.">
        <title>The Global Catalogue of Microorganisms (GCM) 10K type strain sequencing project: providing services to taxonomists for standard genome sequencing and annotation.</title>
        <authorList>
            <consortium name="The Broad Institute Genomics Platform"/>
            <consortium name="The Broad Institute Genome Sequencing Center for Infectious Disease"/>
            <person name="Wu L."/>
            <person name="Ma J."/>
        </authorList>
    </citation>
    <scope>NUCLEOTIDE SEQUENCE [LARGE SCALE GENOMIC DNA]</scope>
    <source>
        <strain evidence="3">CGMCC 1.16619</strain>
    </source>
</reference>
<dbReference type="InterPro" id="IPR049805">
    <property type="entry name" value="Lasso_benenodin"/>
</dbReference>
<sequence>MNTNKDIRNDTSEDVTELGVASMATKGNAGIGEGGGLGGPVTPGISEE</sequence>
<dbReference type="Proteomes" id="UP001596114">
    <property type="component" value="Unassembled WGS sequence"/>
</dbReference>